<keyword evidence="1 2" id="KW-0597">Phosphoprotein</keyword>
<proteinExistence type="predicted"/>
<dbReference type="InterPro" id="IPR011006">
    <property type="entry name" value="CheY-like_superfamily"/>
</dbReference>
<dbReference type="Gene3D" id="3.40.50.2300">
    <property type="match status" value="1"/>
</dbReference>
<evidence type="ECO:0000313" key="5">
    <source>
        <dbReference type="Proteomes" id="UP000271227"/>
    </source>
</evidence>
<dbReference type="InParanoid" id="A0A3M0CMN2"/>
<dbReference type="CDD" id="cd00156">
    <property type="entry name" value="REC"/>
    <property type="match status" value="1"/>
</dbReference>
<protein>
    <submittedName>
        <fullName evidence="4">Response regulator receiver domain-containing protein</fullName>
    </submittedName>
</protein>
<dbReference type="RefSeq" id="WP_121939430.1">
    <property type="nucleotide sequence ID" value="NZ_REFR01000013.1"/>
</dbReference>
<keyword evidence="5" id="KW-1185">Reference proteome</keyword>
<dbReference type="Pfam" id="PF00072">
    <property type="entry name" value="Response_reg"/>
    <property type="match status" value="1"/>
</dbReference>
<reference evidence="4 5" key="1">
    <citation type="submission" date="2018-10" db="EMBL/GenBank/DDBJ databases">
        <title>Genomic Encyclopedia of Archaeal and Bacterial Type Strains, Phase II (KMG-II): from individual species to whole genera.</title>
        <authorList>
            <person name="Goeker M."/>
        </authorList>
    </citation>
    <scope>NUCLEOTIDE SEQUENCE [LARGE SCALE GENOMIC DNA]</scope>
    <source>
        <strain evidence="4 5">DSM 25217</strain>
    </source>
</reference>
<evidence type="ECO:0000259" key="3">
    <source>
        <dbReference type="PROSITE" id="PS50110"/>
    </source>
</evidence>
<name>A0A3M0CMN2_9PROT</name>
<evidence type="ECO:0000256" key="2">
    <source>
        <dbReference type="PROSITE-ProRule" id="PRU00169"/>
    </source>
</evidence>
<sequence>MEAGPVLLVDDDPVLLKLNALAVHGLGLEAAVAATADDAVALAGRTPPALIISDVQMPGQGGFDLAVRLREAGLKTQPFLYFTGYDDLDILRGGLRSGGDDFLIKGAGVEHLKSRISFWMASGFSGLPQDLRRRALVQANRMKGDSTCGLHDMLIIRQDILDMVTSRITGELAEVSSGYGERLIERLFILARISKLVIDASVHVGDYLRFPDYVTALLRGLNRPWAKDVWPLLRCFDEWALDERFVLAGVETLKPFAAYDWFEDSMDVL</sequence>
<feature type="domain" description="Response regulatory" evidence="3">
    <location>
        <begin position="5"/>
        <end position="120"/>
    </location>
</feature>
<feature type="modified residue" description="4-aspartylphosphate" evidence="2">
    <location>
        <position position="54"/>
    </location>
</feature>
<evidence type="ECO:0000256" key="1">
    <source>
        <dbReference type="ARBA" id="ARBA00022553"/>
    </source>
</evidence>
<organism evidence="4 5">
    <name type="scientific">Eilatimonas milleporae</name>
    <dbReference type="NCBI Taxonomy" id="911205"/>
    <lineage>
        <taxon>Bacteria</taxon>
        <taxon>Pseudomonadati</taxon>
        <taxon>Pseudomonadota</taxon>
        <taxon>Alphaproteobacteria</taxon>
        <taxon>Kordiimonadales</taxon>
        <taxon>Kordiimonadaceae</taxon>
        <taxon>Eilatimonas</taxon>
    </lineage>
</organism>
<dbReference type="PANTHER" id="PTHR44591:SF3">
    <property type="entry name" value="RESPONSE REGULATORY DOMAIN-CONTAINING PROTEIN"/>
    <property type="match status" value="1"/>
</dbReference>
<dbReference type="SUPFAM" id="SSF52172">
    <property type="entry name" value="CheY-like"/>
    <property type="match status" value="1"/>
</dbReference>
<gene>
    <name evidence="4" type="ORF">BXY39_2756</name>
</gene>
<evidence type="ECO:0000313" key="4">
    <source>
        <dbReference type="EMBL" id="RMB04493.1"/>
    </source>
</evidence>
<dbReference type="SMART" id="SM00448">
    <property type="entry name" value="REC"/>
    <property type="match status" value="1"/>
</dbReference>
<dbReference type="Proteomes" id="UP000271227">
    <property type="component" value="Unassembled WGS sequence"/>
</dbReference>
<dbReference type="OrthoDB" id="9782655at2"/>
<dbReference type="GO" id="GO:0000160">
    <property type="term" value="P:phosphorelay signal transduction system"/>
    <property type="evidence" value="ECO:0007669"/>
    <property type="project" value="InterPro"/>
</dbReference>
<dbReference type="AlphaFoldDB" id="A0A3M0CMN2"/>
<dbReference type="EMBL" id="REFR01000013">
    <property type="protein sequence ID" value="RMB04493.1"/>
    <property type="molecule type" value="Genomic_DNA"/>
</dbReference>
<accession>A0A3M0CMN2</accession>
<dbReference type="InterPro" id="IPR001789">
    <property type="entry name" value="Sig_transdc_resp-reg_receiver"/>
</dbReference>
<dbReference type="InterPro" id="IPR050595">
    <property type="entry name" value="Bact_response_regulator"/>
</dbReference>
<dbReference type="PROSITE" id="PS50110">
    <property type="entry name" value="RESPONSE_REGULATORY"/>
    <property type="match status" value="1"/>
</dbReference>
<comment type="caution">
    <text evidence="4">The sequence shown here is derived from an EMBL/GenBank/DDBJ whole genome shotgun (WGS) entry which is preliminary data.</text>
</comment>
<dbReference type="PANTHER" id="PTHR44591">
    <property type="entry name" value="STRESS RESPONSE REGULATOR PROTEIN 1"/>
    <property type="match status" value="1"/>
</dbReference>